<evidence type="ECO:0000256" key="1">
    <source>
        <dbReference type="ARBA" id="ARBA00006206"/>
    </source>
</evidence>
<evidence type="ECO:0000313" key="5">
    <source>
        <dbReference type="EMBL" id="TFK98452.1"/>
    </source>
</evidence>
<dbReference type="Pfam" id="PF01263">
    <property type="entry name" value="Aldose_epim"/>
    <property type="match status" value="1"/>
</dbReference>
<dbReference type="GO" id="GO:0033499">
    <property type="term" value="P:galactose catabolic process via UDP-galactose, Leloir pathway"/>
    <property type="evidence" value="ECO:0007669"/>
    <property type="project" value="TreeGrafter"/>
</dbReference>
<evidence type="ECO:0000256" key="2">
    <source>
        <dbReference type="ARBA" id="ARBA00023235"/>
    </source>
</evidence>
<keyword evidence="4" id="KW-0732">Signal</keyword>
<evidence type="ECO:0000256" key="4">
    <source>
        <dbReference type="SAM" id="SignalP"/>
    </source>
</evidence>
<sequence>MGRITASYWLQLALVVGTLFTGSDATAPRPPKQAANWPFDITTVSAPDGSITAKFASVGATMMELWVRDSFGKKRDVILGYDDPTRILTDPDHPVFNSIVGRYANRIKNGSFSIPITKEQQPPGPNVYQIPTNSAEGQVTLHGGIIGWDRRNWTISEKKPSSVTYKHIDDGDEGFPGKVIVYAKHEVSNGGVLKTSVYATATEKTPIMVTQHNYWNLDAFQNNVTTALKHRLRMDASRVLATDGNGVPTGEFIDVKDDHRFDFRKERPIDKYWEETQGLCGAGGYCKGYDHTWAYDKKQTLKRSGSSLWSESSGIRVDMATNQAAVQMYTAMWLNTPRKAAHGGPSEVYSAWAGVAIEQQGYVAAINTPEFGQDQIYGPDRPFEWTTVYKFSQMPVLAN</sequence>
<name>A0A5C3Q8X7_9AGAR</name>
<dbReference type="PANTHER" id="PTHR10091">
    <property type="entry name" value="ALDOSE-1-EPIMERASE"/>
    <property type="match status" value="1"/>
</dbReference>
<accession>A0A5C3Q8X7</accession>
<feature type="signal peptide" evidence="4">
    <location>
        <begin position="1"/>
        <end position="25"/>
    </location>
</feature>
<reference evidence="5 6" key="1">
    <citation type="journal article" date="2019" name="Nat. Ecol. Evol.">
        <title>Megaphylogeny resolves global patterns of mushroom evolution.</title>
        <authorList>
            <person name="Varga T."/>
            <person name="Krizsan K."/>
            <person name="Foldi C."/>
            <person name="Dima B."/>
            <person name="Sanchez-Garcia M."/>
            <person name="Sanchez-Ramirez S."/>
            <person name="Szollosi G.J."/>
            <person name="Szarkandi J.G."/>
            <person name="Papp V."/>
            <person name="Albert L."/>
            <person name="Andreopoulos W."/>
            <person name="Angelini C."/>
            <person name="Antonin V."/>
            <person name="Barry K.W."/>
            <person name="Bougher N.L."/>
            <person name="Buchanan P."/>
            <person name="Buyck B."/>
            <person name="Bense V."/>
            <person name="Catcheside P."/>
            <person name="Chovatia M."/>
            <person name="Cooper J."/>
            <person name="Damon W."/>
            <person name="Desjardin D."/>
            <person name="Finy P."/>
            <person name="Geml J."/>
            <person name="Haridas S."/>
            <person name="Hughes K."/>
            <person name="Justo A."/>
            <person name="Karasinski D."/>
            <person name="Kautmanova I."/>
            <person name="Kiss B."/>
            <person name="Kocsube S."/>
            <person name="Kotiranta H."/>
            <person name="LaButti K.M."/>
            <person name="Lechner B.E."/>
            <person name="Liimatainen K."/>
            <person name="Lipzen A."/>
            <person name="Lukacs Z."/>
            <person name="Mihaltcheva S."/>
            <person name="Morgado L.N."/>
            <person name="Niskanen T."/>
            <person name="Noordeloos M.E."/>
            <person name="Ohm R.A."/>
            <person name="Ortiz-Santana B."/>
            <person name="Ovrebo C."/>
            <person name="Racz N."/>
            <person name="Riley R."/>
            <person name="Savchenko A."/>
            <person name="Shiryaev A."/>
            <person name="Soop K."/>
            <person name="Spirin V."/>
            <person name="Szebenyi C."/>
            <person name="Tomsovsky M."/>
            <person name="Tulloss R.E."/>
            <person name="Uehling J."/>
            <person name="Grigoriev I.V."/>
            <person name="Vagvolgyi C."/>
            <person name="Papp T."/>
            <person name="Martin F.M."/>
            <person name="Miettinen O."/>
            <person name="Hibbett D.S."/>
            <person name="Nagy L.G."/>
        </authorList>
    </citation>
    <scope>NUCLEOTIDE SEQUENCE [LARGE SCALE GENOMIC DNA]</scope>
    <source>
        <strain evidence="5 6">CBS 309.79</strain>
    </source>
</reference>
<evidence type="ECO:0000313" key="6">
    <source>
        <dbReference type="Proteomes" id="UP000305067"/>
    </source>
</evidence>
<dbReference type="Gene3D" id="2.70.98.10">
    <property type="match status" value="1"/>
</dbReference>
<dbReference type="AlphaFoldDB" id="A0A5C3Q8X7"/>
<dbReference type="InterPro" id="IPR011013">
    <property type="entry name" value="Gal_mutarotase_sf_dom"/>
</dbReference>
<dbReference type="Proteomes" id="UP000305067">
    <property type="component" value="Unassembled WGS sequence"/>
</dbReference>
<dbReference type="GO" id="GO:0006006">
    <property type="term" value="P:glucose metabolic process"/>
    <property type="evidence" value="ECO:0007669"/>
    <property type="project" value="TreeGrafter"/>
</dbReference>
<comment type="similarity">
    <text evidence="1">Belongs to the aldose epimerase family.</text>
</comment>
<gene>
    <name evidence="5" type="ORF">BDV98DRAFT_552638</name>
</gene>
<dbReference type="InterPro" id="IPR008183">
    <property type="entry name" value="Aldose_1/G6P_1-epimerase"/>
</dbReference>
<keyword evidence="3" id="KW-0119">Carbohydrate metabolism</keyword>
<dbReference type="EMBL" id="ML178839">
    <property type="protein sequence ID" value="TFK98452.1"/>
    <property type="molecule type" value="Genomic_DNA"/>
</dbReference>
<protein>
    <submittedName>
        <fullName evidence="5">Galactose-1-epimerase</fullName>
    </submittedName>
</protein>
<dbReference type="SUPFAM" id="SSF74650">
    <property type="entry name" value="Galactose mutarotase-like"/>
    <property type="match status" value="1"/>
</dbReference>
<dbReference type="GO" id="GO:0004034">
    <property type="term" value="F:aldose 1-epimerase activity"/>
    <property type="evidence" value="ECO:0007669"/>
    <property type="project" value="TreeGrafter"/>
</dbReference>
<feature type="chain" id="PRO_5022745114" evidence="4">
    <location>
        <begin position="26"/>
        <end position="399"/>
    </location>
</feature>
<dbReference type="PANTHER" id="PTHR10091:SF6">
    <property type="entry name" value="1-EPIMERASE, PUTATIVE (AFU_ORTHOLOGUE AFUA_3G13240)-RELATED"/>
    <property type="match status" value="1"/>
</dbReference>
<dbReference type="STRING" id="1884261.A0A5C3Q8X7"/>
<organism evidence="5 6">
    <name type="scientific">Pterulicium gracile</name>
    <dbReference type="NCBI Taxonomy" id="1884261"/>
    <lineage>
        <taxon>Eukaryota</taxon>
        <taxon>Fungi</taxon>
        <taxon>Dikarya</taxon>
        <taxon>Basidiomycota</taxon>
        <taxon>Agaricomycotina</taxon>
        <taxon>Agaricomycetes</taxon>
        <taxon>Agaricomycetidae</taxon>
        <taxon>Agaricales</taxon>
        <taxon>Pleurotineae</taxon>
        <taxon>Pterulaceae</taxon>
        <taxon>Pterulicium</taxon>
    </lineage>
</organism>
<proteinExistence type="inferred from homology"/>
<dbReference type="OrthoDB" id="274691at2759"/>
<dbReference type="CDD" id="cd09019">
    <property type="entry name" value="galactose_mutarotase_like"/>
    <property type="match status" value="1"/>
</dbReference>
<dbReference type="GO" id="GO:0030246">
    <property type="term" value="F:carbohydrate binding"/>
    <property type="evidence" value="ECO:0007669"/>
    <property type="project" value="InterPro"/>
</dbReference>
<dbReference type="InterPro" id="IPR014718">
    <property type="entry name" value="GH-type_carb-bd"/>
</dbReference>
<keyword evidence="2" id="KW-0413">Isomerase</keyword>
<evidence type="ECO:0000256" key="3">
    <source>
        <dbReference type="ARBA" id="ARBA00023277"/>
    </source>
</evidence>
<dbReference type="InterPro" id="IPR047215">
    <property type="entry name" value="Galactose_mutarotase-like"/>
</dbReference>
<keyword evidence="6" id="KW-1185">Reference proteome</keyword>